<gene>
    <name evidence="2" type="ORF">FSZ17_09730</name>
</gene>
<name>A0A5B8Z339_CYTDA</name>
<dbReference type="RefSeq" id="WP_057769797.1">
    <property type="nucleotide sequence ID" value="NZ_CP042593.1"/>
</dbReference>
<dbReference type="OrthoDB" id="9776116at2"/>
<dbReference type="PANTHER" id="PTHR33608:SF7">
    <property type="entry name" value="DUF58 DOMAIN-CONTAINING PROTEIN"/>
    <property type="match status" value="1"/>
</dbReference>
<keyword evidence="3" id="KW-1185">Reference proteome</keyword>
<evidence type="ECO:0000313" key="2">
    <source>
        <dbReference type="EMBL" id="QED47512.1"/>
    </source>
</evidence>
<dbReference type="InterPro" id="IPR036465">
    <property type="entry name" value="vWFA_dom_sf"/>
</dbReference>
<dbReference type="Pfam" id="PF01882">
    <property type="entry name" value="DUF58"/>
    <property type="match status" value="1"/>
</dbReference>
<dbReference type="KEGG" id="bda:FSZ17_09730"/>
<dbReference type="SUPFAM" id="SSF53300">
    <property type="entry name" value="vWA-like"/>
    <property type="match status" value="1"/>
</dbReference>
<dbReference type="AlphaFoldDB" id="A0A5B8Z339"/>
<evidence type="ECO:0000313" key="3">
    <source>
        <dbReference type="Proteomes" id="UP000321555"/>
    </source>
</evidence>
<dbReference type="PANTHER" id="PTHR33608">
    <property type="entry name" value="BLL2464 PROTEIN"/>
    <property type="match status" value="1"/>
</dbReference>
<sequence>MNSQQALIGKLQKKRLMVKTKKRGFHKGSRQSNRFGSSLEFSDFRTYQPGDDVRQIDWNVYGRTQKHYIKRFLDEQELSIAIYLDATSSMRKIESKWKLAKQIAAALSYIILNSEDRLFFSAVSSAGVQPVKRKGSIYSRKTFLEILQMDEAERAGDFIKHLNRTIIKKQQLSIIITDGLEQIDEIENLLKKLAAFKQEIWFIQVLSSEELSPHFSGDMKLVDSETEAIVNVSMSPKIIAEYEKRIHEHNRKLEMICRRFGGHYLFACDNRDVQSILFHDFSGKGLIN</sequence>
<feature type="domain" description="DUF58" evidence="1">
    <location>
        <begin position="43"/>
        <end position="250"/>
    </location>
</feature>
<proteinExistence type="predicted"/>
<dbReference type="EMBL" id="CP042593">
    <property type="protein sequence ID" value="QED47512.1"/>
    <property type="molecule type" value="Genomic_DNA"/>
</dbReference>
<organism evidence="2 3">
    <name type="scientific">Cytobacillus dafuensis</name>
    <name type="common">Bacillus dafuensis</name>
    <dbReference type="NCBI Taxonomy" id="1742359"/>
    <lineage>
        <taxon>Bacteria</taxon>
        <taxon>Bacillati</taxon>
        <taxon>Bacillota</taxon>
        <taxon>Bacilli</taxon>
        <taxon>Bacillales</taxon>
        <taxon>Bacillaceae</taxon>
        <taxon>Cytobacillus</taxon>
    </lineage>
</organism>
<reference evidence="3" key="1">
    <citation type="submission" date="2019-08" db="EMBL/GenBank/DDBJ databases">
        <authorList>
            <person name="Zheng X."/>
        </authorList>
    </citation>
    <scope>NUCLEOTIDE SEQUENCE [LARGE SCALE GENOMIC DNA]</scope>
    <source>
        <strain evidence="3">FJAT-25496</strain>
    </source>
</reference>
<dbReference type="STRING" id="1742359.GCA_001439625_00386"/>
<dbReference type="Proteomes" id="UP000321555">
    <property type="component" value="Chromosome"/>
</dbReference>
<dbReference type="InterPro" id="IPR002881">
    <property type="entry name" value="DUF58"/>
</dbReference>
<protein>
    <submittedName>
        <fullName evidence="2">DUF58 domain-containing protein</fullName>
    </submittedName>
</protein>
<evidence type="ECO:0000259" key="1">
    <source>
        <dbReference type="Pfam" id="PF01882"/>
    </source>
</evidence>
<accession>A0A5B8Z339</accession>